<reference evidence="2" key="1">
    <citation type="submission" date="2020-03" db="EMBL/GenBank/DDBJ databases">
        <title>The deep terrestrial virosphere.</title>
        <authorList>
            <person name="Holmfeldt K."/>
            <person name="Nilsson E."/>
            <person name="Simone D."/>
            <person name="Lopez-Fernandez M."/>
            <person name="Wu X."/>
            <person name="de Brujin I."/>
            <person name="Lundin D."/>
            <person name="Andersson A."/>
            <person name="Bertilsson S."/>
            <person name="Dopson M."/>
        </authorList>
    </citation>
    <scope>NUCLEOTIDE SEQUENCE</scope>
    <source>
        <strain evidence="1">MM415A09046</strain>
        <strain evidence="2">MM415B08011</strain>
    </source>
</reference>
<proteinExistence type="predicted"/>
<evidence type="ECO:0000313" key="2">
    <source>
        <dbReference type="EMBL" id="QJA96560.1"/>
    </source>
</evidence>
<protein>
    <submittedName>
        <fullName evidence="2">Uncharacterized protein</fullName>
    </submittedName>
</protein>
<dbReference type="EMBL" id="MT143412">
    <property type="protein sequence ID" value="QJA96560.1"/>
    <property type="molecule type" value="Genomic_DNA"/>
</dbReference>
<sequence>MKINEEFKDLIDELTEKEWEDWCLSWFDKDFFTETYNNWEDETKLEEIENLKEIIKNRK</sequence>
<name>A0A6M3LNG5_9ZZZZ</name>
<dbReference type="EMBL" id="MT141583">
    <property type="protein sequence ID" value="QJA68069.1"/>
    <property type="molecule type" value="Genomic_DNA"/>
</dbReference>
<accession>A0A6M3LNG5</accession>
<evidence type="ECO:0000313" key="1">
    <source>
        <dbReference type="EMBL" id="QJA68069.1"/>
    </source>
</evidence>
<organism evidence="2">
    <name type="scientific">viral metagenome</name>
    <dbReference type="NCBI Taxonomy" id="1070528"/>
    <lineage>
        <taxon>unclassified sequences</taxon>
        <taxon>metagenomes</taxon>
        <taxon>organismal metagenomes</taxon>
    </lineage>
</organism>
<gene>
    <name evidence="1" type="ORF">MM415A09046_0004</name>
    <name evidence="2" type="ORF">MM415B08011_0004</name>
</gene>
<dbReference type="AlphaFoldDB" id="A0A6M3LNG5"/>